<evidence type="ECO:0000256" key="3">
    <source>
        <dbReference type="ARBA" id="ARBA00022679"/>
    </source>
</evidence>
<dbReference type="GO" id="GO:0004674">
    <property type="term" value="F:protein serine/threonine kinase activity"/>
    <property type="evidence" value="ECO:0007669"/>
    <property type="project" value="UniProtKB-KW"/>
</dbReference>
<evidence type="ECO:0000256" key="2">
    <source>
        <dbReference type="ARBA" id="ARBA00022527"/>
    </source>
</evidence>
<dbReference type="InterPro" id="IPR013098">
    <property type="entry name" value="Ig_I-set"/>
</dbReference>
<keyword evidence="7" id="KW-0067">ATP-binding</keyword>
<dbReference type="Gene3D" id="1.10.510.10">
    <property type="entry name" value="Transferase(Phosphotransferase) domain 1"/>
    <property type="match status" value="1"/>
</dbReference>
<comment type="caution">
    <text evidence="13">The sequence shown here is derived from an EMBL/GenBank/DDBJ whole genome shotgun (WGS) entry which is preliminary data.</text>
</comment>
<dbReference type="PROSITE" id="PS50835">
    <property type="entry name" value="IG_LIKE"/>
    <property type="match status" value="1"/>
</dbReference>
<dbReference type="SMART" id="SM00409">
    <property type="entry name" value="IG"/>
    <property type="match status" value="1"/>
</dbReference>
<dbReference type="Proteomes" id="UP001162156">
    <property type="component" value="Unassembled WGS sequence"/>
</dbReference>
<dbReference type="PROSITE" id="PS50853">
    <property type="entry name" value="FN3"/>
    <property type="match status" value="1"/>
</dbReference>
<evidence type="ECO:0000256" key="5">
    <source>
        <dbReference type="ARBA" id="ARBA00022741"/>
    </source>
</evidence>
<dbReference type="SUPFAM" id="SSF48726">
    <property type="entry name" value="Immunoglobulin"/>
    <property type="match status" value="1"/>
</dbReference>
<keyword evidence="8" id="KW-1015">Disulfide bond</keyword>
<dbReference type="Gene3D" id="3.30.200.20">
    <property type="entry name" value="Phosphorylase Kinase, domain 1"/>
    <property type="match status" value="1"/>
</dbReference>
<evidence type="ECO:0000256" key="7">
    <source>
        <dbReference type="ARBA" id="ARBA00022840"/>
    </source>
</evidence>
<dbReference type="GO" id="GO:0030154">
    <property type="term" value="P:cell differentiation"/>
    <property type="evidence" value="ECO:0007669"/>
    <property type="project" value="UniProtKB-ARBA"/>
</dbReference>
<evidence type="ECO:0000259" key="12">
    <source>
        <dbReference type="PROSITE" id="PS50853"/>
    </source>
</evidence>
<organism evidence="13 14">
    <name type="scientific">Rhamnusium bicolor</name>
    <dbReference type="NCBI Taxonomy" id="1586634"/>
    <lineage>
        <taxon>Eukaryota</taxon>
        <taxon>Metazoa</taxon>
        <taxon>Ecdysozoa</taxon>
        <taxon>Arthropoda</taxon>
        <taxon>Hexapoda</taxon>
        <taxon>Insecta</taxon>
        <taxon>Pterygota</taxon>
        <taxon>Neoptera</taxon>
        <taxon>Endopterygota</taxon>
        <taxon>Coleoptera</taxon>
        <taxon>Polyphaga</taxon>
        <taxon>Cucujiformia</taxon>
        <taxon>Chrysomeloidea</taxon>
        <taxon>Cerambycidae</taxon>
        <taxon>Lepturinae</taxon>
        <taxon>Rhagiini</taxon>
        <taxon>Rhamnusium</taxon>
    </lineage>
</organism>
<dbReference type="FunFam" id="2.60.40.10:FF:000032">
    <property type="entry name" value="palladin isoform X1"/>
    <property type="match status" value="1"/>
</dbReference>
<keyword evidence="4" id="KW-0677">Repeat</keyword>
<evidence type="ECO:0000313" key="13">
    <source>
        <dbReference type="EMBL" id="KAJ8950121.1"/>
    </source>
</evidence>
<feature type="domain" description="Protein kinase" evidence="10">
    <location>
        <begin position="287"/>
        <end position="532"/>
    </location>
</feature>
<evidence type="ECO:0000256" key="6">
    <source>
        <dbReference type="ARBA" id="ARBA00022777"/>
    </source>
</evidence>
<dbReference type="GO" id="GO:0035556">
    <property type="term" value="P:intracellular signal transduction"/>
    <property type="evidence" value="ECO:0007669"/>
    <property type="project" value="TreeGrafter"/>
</dbReference>
<feature type="domain" description="Ig-like" evidence="11">
    <location>
        <begin position="87"/>
        <end position="179"/>
    </location>
</feature>
<evidence type="ECO:0008006" key="15">
    <source>
        <dbReference type="Google" id="ProtNLM"/>
    </source>
</evidence>
<dbReference type="InterPro" id="IPR036179">
    <property type="entry name" value="Ig-like_dom_sf"/>
</dbReference>
<dbReference type="GO" id="GO:0043065">
    <property type="term" value="P:positive regulation of apoptotic process"/>
    <property type="evidence" value="ECO:0007669"/>
    <property type="project" value="TreeGrafter"/>
</dbReference>
<keyword evidence="2" id="KW-0723">Serine/threonine-protein kinase</keyword>
<dbReference type="GO" id="GO:0005524">
    <property type="term" value="F:ATP binding"/>
    <property type="evidence" value="ECO:0007669"/>
    <property type="project" value="UniProtKB-KW"/>
</dbReference>
<dbReference type="EMBL" id="JANEYF010002186">
    <property type="protein sequence ID" value="KAJ8950121.1"/>
    <property type="molecule type" value="Genomic_DNA"/>
</dbReference>
<dbReference type="Pfam" id="PF00069">
    <property type="entry name" value="Pkinase"/>
    <property type="match status" value="1"/>
</dbReference>
<reference evidence="13" key="1">
    <citation type="journal article" date="2023" name="Insect Mol. Biol.">
        <title>Genome sequencing provides insights into the evolution of gene families encoding plant cell wall-degrading enzymes in longhorned beetles.</title>
        <authorList>
            <person name="Shin N.R."/>
            <person name="Okamura Y."/>
            <person name="Kirsch R."/>
            <person name="Pauchet Y."/>
        </authorList>
    </citation>
    <scope>NUCLEOTIDE SEQUENCE</scope>
    <source>
        <strain evidence="13">RBIC_L_NR</strain>
    </source>
</reference>
<dbReference type="SMART" id="SM00060">
    <property type="entry name" value="FN3"/>
    <property type="match status" value="1"/>
</dbReference>
<dbReference type="SUPFAM" id="SSF49265">
    <property type="entry name" value="Fibronectin type III"/>
    <property type="match status" value="1"/>
</dbReference>
<evidence type="ECO:0000313" key="14">
    <source>
        <dbReference type="Proteomes" id="UP001162156"/>
    </source>
</evidence>
<evidence type="ECO:0000259" key="11">
    <source>
        <dbReference type="PROSITE" id="PS50835"/>
    </source>
</evidence>
<feature type="domain" description="Fibronectin type-III" evidence="12">
    <location>
        <begin position="186"/>
        <end position="275"/>
    </location>
</feature>
<sequence>MAPGTQARLVCEWPELNLGEVVTIIRYDATQGYFVRTNSSLEEKWIPAHVLSNYNRKPWSFRFRKPSRRSIDGNTIQESHLPEGPLPEFRDKLKDITVQSGTKVVLKCRVKNCGQVTKQSWKKLEPNLCILRNGRFLLGENDEGVAMLSIDNVKSSDSGTYSFTIINDYGSVSCSAVLTVTNNYPPLLEPKIQVISCSSVLLEWESDNYNQFIVEYCKLGTGEWISPNNNHPVNSQSFTVESLIPGETYSFRIMATLNKIVSLPSVAVTLPVADNLRWQQEQFKRRYIELEEIDRGRFSVVRLARDRGTGMEVALKQVTRRKQSHHITQAEYSLLAGMQHLNIIRSLALFDNAPVKGPHLFKYICEKGEYTEHDVKTYTRQLMSALQWLHQNNIAHLDVKPENVMIDLSTTSTPILKLVDFGDSVNTSKNVILPPACLEFASPELVLGQPVGKHTDYWAAGVFLYVLLSGVSPFLDDSMEETTANILKCDYCFPDDYFHNVSNEAKELISKLLVLVPSQRMDLETCLESVWMKEGHSSSVIPSARLKTFMQRRHPMNVPTTPTSPIYYNEHMF</sequence>
<dbReference type="SUPFAM" id="SSF56112">
    <property type="entry name" value="Protein kinase-like (PK-like)"/>
    <property type="match status" value="1"/>
</dbReference>
<dbReference type="AlphaFoldDB" id="A0AAV8YHX7"/>
<dbReference type="CDD" id="cd00063">
    <property type="entry name" value="FN3"/>
    <property type="match status" value="1"/>
</dbReference>
<proteinExistence type="inferred from homology"/>
<dbReference type="PANTHER" id="PTHR24342:SF21">
    <property type="entry name" value="TRIO RHO GUANINE NUCLEOTIDE EXCHANGE FACTOR"/>
    <property type="match status" value="1"/>
</dbReference>
<evidence type="ECO:0000256" key="1">
    <source>
        <dbReference type="ARBA" id="ARBA00006692"/>
    </source>
</evidence>
<dbReference type="PANTHER" id="PTHR24342">
    <property type="entry name" value="SERINE/THREONINE-PROTEIN KINASE 17"/>
    <property type="match status" value="1"/>
</dbReference>
<protein>
    <recommendedName>
        <fullName evidence="15">Kalirin</fullName>
    </recommendedName>
</protein>
<keyword evidence="3" id="KW-0808">Transferase</keyword>
<dbReference type="InterPro" id="IPR036116">
    <property type="entry name" value="FN3_sf"/>
</dbReference>
<dbReference type="GO" id="GO:0009653">
    <property type="term" value="P:anatomical structure morphogenesis"/>
    <property type="evidence" value="ECO:0007669"/>
    <property type="project" value="UniProtKB-ARBA"/>
</dbReference>
<dbReference type="SMART" id="SM00220">
    <property type="entry name" value="S_TKc"/>
    <property type="match status" value="1"/>
</dbReference>
<dbReference type="InterPro" id="IPR000719">
    <property type="entry name" value="Prot_kinase_dom"/>
</dbReference>
<comment type="similarity">
    <text evidence="1">Belongs to the protein kinase superfamily. CAMK Ser/Thr protein kinase family.</text>
</comment>
<evidence type="ECO:0000256" key="9">
    <source>
        <dbReference type="ARBA" id="ARBA00023319"/>
    </source>
</evidence>
<gene>
    <name evidence="13" type="ORF">NQ314_007973</name>
</gene>
<accession>A0AAV8YHX7</accession>
<dbReference type="InterPro" id="IPR011009">
    <property type="entry name" value="Kinase-like_dom_sf"/>
</dbReference>
<dbReference type="GO" id="GO:0005634">
    <property type="term" value="C:nucleus"/>
    <property type="evidence" value="ECO:0007669"/>
    <property type="project" value="TreeGrafter"/>
</dbReference>
<keyword evidence="9" id="KW-0393">Immunoglobulin domain</keyword>
<dbReference type="PROSITE" id="PS00108">
    <property type="entry name" value="PROTEIN_KINASE_ST"/>
    <property type="match status" value="1"/>
</dbReference>
<name>A0AAV8YHX7_9CUCU</name>
<keyword evidence="5" id="KW-0547">Nucleotide-binding</keyword>
<dbReference type="InterPro" id="IPR003961">
    <property type="entry name" value="FN3_dom"/>
</dbReference>
<dbReference type="InterPro" id="IPR003599">
    <property type="entry name" value="Ig_sub"/>
</dbReference>
<keyword evidence="14" id="KW-1185">Reference proteome</keyword>
<evidence type="ECO:0000256" key="8">
    <source>
        <dbReference type="ARBA" id="ARBA00023157"/>
    </source>
</evidence>
<dbReference type="Gene3D" id="2.60.40.10">
    <property type="entry name" value="Immunoglobulins"/>
    <property type="match status" value="2"/>
</dbReference>
<evidence type="ECO:0000259" key="10">
    <source>
        <dbReference type="PROSITE" id="PS50011"/>
    </source>
</evidence>
<dbReference type="PROSITE" id="PS50011">
    <property type="entry name" value="PROTEIN_KINASE_DOM"/>
    <property type="match status" value="1"/>
</dbReference>
<dbReference type="InterPro" id="IPR008271">
    <property type="entry name" value="Ser/Thr_kinase_AS"/>
</dbReference>
<dbReference type="InterPro" id="IPR007110">
    <property type="entry name" value="Ig-like_dom"/>
</dbReference>
<evidence type="ECO:0000256" key="4">
    <source>
        <dbReference type="ARBA" id="ARBA00022737"/>
    </source>
</evidence>
<dbReference type="Pfam" id="PF07679">
    <property type="entry name" value="I-set"/>
    <property type="match status" value="1"/>
</dbReference>
<keyword evidence="6" id="KW-0418">Kinase</keyword>
<dbReference type="InterPro" id="IPR013783">
    <property type="entry name" value="Ig-like_fold"/>
</dbReference>